<dbReference type="GO" id="GO:0005634">
    <property type="term" value="C:nucleus"/>
    <property type="evidence" value="ECO:0007669"/>
    <property type="project" value="UniProtKB-SubCell"/>
</dbReference>
<evidence type="ECO:0000256" key="5">
    <source>
        <dbReference type="ARBA" id="ARBA00022840"/>
    </source>
</evidence>
<keyword evidence="3" id="KW-0378">Hydrolase</keyword>
<gene>
    <name evidence="9" type="ORF">POM88_002297</name>
</gene>
<keyword evidence="5" id="KW-0067">ATP-binding</keyword>
<keyword evidence="6" id="KW-0539">Nucleus</keyword>
<comment type="caution">
    <text evidence="9">The sequence shown here is derived from an EMBL/GenBank/DDBJ whole genome shotgun (WGS) entry which is preliminary data.</text>
</comment>
<dbReference type="PROSITE" id="PS51192">
    <property type="entry name" value="HELICASE_ATP_BIND_1"/>
    <property type="match status" value="1"/>
</dbReference>
<sequence>MMPKLDPSVVIAVKLCWLNLMIMDSPNSSSLQQSSTTDVYSNRNKRKASEDEYFCSCNLTVGDLLKELDMGRYGNVTAILSDLLEHRMDSLEPFYKLLPESTCSGRSIDDSKDASTQSKILGEKSVKLKNGAKRGKAAHQTITIDSDEEDIGDQASVQHRQNVLFNIKSSSSVQKALADGDATHIKKYNDMHAHMDGDFTKENKKPSLAAETSIEKDKGTYIGVEDSFTDEEDQQLYKNDDDLGDIWQEMTFAMESCKDTSVNSVPAENVADDEEGCEHSVIFNDEIGYVCRICGVVQKGIESIIEYQYAKKTSTRTYKYEDRSARDGDGNDILPGVVRSTGHDFVETEIFVHPRHSKIMKPHQLEGFKFLARNLLNDNPGGCILAHAPGSGKTFMIISFIQTLMAKYPSARPLVVLPKGILRTWKKEFLLWQIEDIPLLDFYSVNANSRSQQLEVLKQWVEKRSILFLGYVQFSSLVSNPDTDEATAACQKILLELPSLLIMDEGHTPRNENTDQLAALKSVQTPRKVVLSGTLYQNHVEEVFNILNLVRPRFLRLEACKGPKRHILSIIETTKKGNLQKKSDHEFYEMVEESLLKDGDLNRKALIIQCLREMTSKVLHYYKGDSLDELPGLVDFTVFLNLSPRQKHEVQELKKLGGRFKISSDGGSIYVHPQLKCLLKSTARKSRVDQVNIDKILNKLDINEGVKAKFYLDLLHLCESNGEKLIVFSQYLPPIKFLERLTVKVKGWTPGKEIFMITGDLENDARELNMELFNNSSDSRVFFGSIKACSEGISLVGASRIIILDIHLNPSVTRQAIGRAFRPGQVKKVYTYRLVATGTLEQEDHSTSFKKESIPKLWFEWNEACRAEDFQLEKVDVTDCGDAFLETPRLHEDVVSLYRR</sequence>
<dbReference type="InterPro" id="IPR000330">
    <property type="entry name" value="SNF2_N"/>
</dbReference>
<evidence type="ECO:0000256" key="4">
    <source>
        <dbReference type="ARBA" id="ARBA00022806"/>
    </source>
</evidence>
<evidence type="ECO:0000256" key="3">
    <source>
        <dbReference type="ARBA" id="ARBA00022801"/>
    </source>
</evidence>
<dbReference type="PANTHER" id="PTHR45821:SF1">
    <property type="entry name" value="ATP-DEPENDENT HELICASE FAMILY PROTEIN-RELATED"/>
    <property type="match status" value="1"/>
</dbReference>
<accession>A0AAD8NB81</accession>
<dbReference type="GO" id="GO:0004386">
    <property type="term" value="F:helicase activity"/>
    <property type="evidence" value="ECO:0007669"/>
    <property type="project" value="UniProtKB-KW"/>
</dbReference>
<proteinExistence type="predicted"/>
<reference evidence="9" key="1">
    <citation type="submission" date="2023-02" db="EMBL/GenBank/DDBJ databases">
        <title>Genome of toxic invasive species Heracleum sosnowskyi carries increased number of genes despite the absence of recent whole-genome duplications.</title>
        <authorList>
            <person name="Schelkunov M."/>
            <person name="Shtratnikova V."/>
            <person name="Makarenko M."/>
            <person name="Klepikova A."/>
            <person name="Omelchenko D."/>
            <person name="Novikova G."/>
            <person name="Obukhova E."/>
            <person name="Bogdanov V."/>
            <person name="Penin A."/>
            <person name="Logacheva M."/>
        </authorList>
    </citation>
    <scope>NUCLEOTIDE SEQUENCE</scope>
    <source>
        <strain evidence="9">Hsosn_3</strain>
        <tissue evidence="9">Leaf</tissue>
    </source>
</reference>
<dbReference type="Gene3D" id="3.40.50.300">
    <property type="entry name" value="P-loop containing nucleotide triphosphate hydrolases"/>
    <property type="match status" value="1"/>
</dbReference>
<evidence type="ECO:0000313" key="10">
    <source>
        <dbReference type="Proteomes" id="UP001237642"/>
    </source>
</evidence>
<dbReference type="InterPro" id="IPR001650">
    <property type="entry name" value="Helicase_C-like"/>
</dbReference>
<dbReference type="Gene3D" id="3.40.50.10810">
    <property type="entry name" value="Tandem AAA-ATPase domain"/>
    <property type="match status" value="1"/>
</dbReference>
<evidence type="ECO:0000259" key="8">
    <source>
        <dbReference type="PROSITE" id="PS51194"/>
    </source>
</evidence>
<name>A0AAD8NB81_9APIA</name>
<dbReference type="AlphaFoldDB" id="A0AAD8NB81"/>
<dbReference type="Proteomes" id="UP001237642">
    <property type="component" value="Unassembled WGS sequence"/>
</dbReference>
<evidence type="ECO:0000259" key="7">
    <source>
        <dbReference type="PROSITE" id="PS51192"/>
    </source>
</evidence>
<reference evidence="9" key="2">
    <citation type="submission" date="2023-05" db="EMBL/GenBank/DDBJ databases">
        <authorList>
            <person name="Schelkunov M.I."/>
        </authorList>
    </citation>
    <scope>NUCLEOTIDE SEQUENCE</scope>
    <source>
        <strain evidence="9">Hsosn_3</strain>
        <tissue evidence="9">Leaf</tissue>
    </source>
</reference>
<dbReference type="SMART" id="SM00487">
    <property type="entry name" value="DEXDc"/>
    <property type="match status" value="1"/>
</dbReference>
<dbReference type="GO" id="GO:0005524">
    <property type="term" value="F:ATP binding"/>
    <property type="evidence" value="ECO:0007669"/>
    <property type="project" value="UniProtKB-KW"/>
</dbReference>
<protein>
    <submittedName>
        <fullName evidence="9">SNF2 domain-containing protein / helicase domain-containing protein</fullName>
    </submittedName>
</protein>
<dbReference type="Pfam" id="PF00176">
    <property type="entry name" value="SNF2-rel_dom"/>
    <property type="match status" value="1"/>
</dbReference>
<dbReference type="GO" id="GO:0016787">
    <property type="term" value="F:hydrolase activity"/>
    <property type="evidence" value="ECO:0007669"/>
    <property type="project" value="UniProtKB-KW"/>
</dbReference>
<dbReference type="InterPro" id="IPR038718">
    <property type="entry name" value="SNF2-like_sf"/>
</dbReference>
<keyword evidence="2" id="KW-0547">Nucleotide-binding</keyword>
<dbReference type="InterPro" id="IPR044567">
    <property type="entry name" value="CLSY/DRD1"/>
</dbReference>
<evidence type="ECO:0000256" key="1">
    <source>
        <dbReference type="ARBA" id="ARBA00004123"/>
    </source>
</evidence>
<dbReference type="PROSITE" id="PS51194">
    <property type="entry name" value="HELICASE_CTER"/>
    <property type="match status" value="1"/>
</dbReference>
<comment type="subcellular location">
    <subcellularLocation>
        <location evidence="1">Nucleus</location>
    </subcellularLocation>
</comment>
<organism evidence="9 10">
    <name type="scientific">Heracleum sosnowskyi</name>
    <dbReference type="NCBI Taxonomy" id="360622"/>
    <lineage>
        <taxon>Eukaryota</taxon>
        <taxon>Viridiplantae</taxon>
        <taxon>Streptophyta</taxon>
        <taxon>Embryophyta</taxon>
        <taxon>Tracheophyta</taxon>
        <taxon>Spermatophyta</taxon>
        <taxon>Magnoliopsida</taxon>
        <taxon>eudicotyledons</taxon>
        <taxon>Gunneridae</taxon>
        <taxon>Pentapetalae</taxon>
        <taxon>asterids</taxon>
        <taxon>campanulids</taxon>
        <taxon>Apiales</taxon>
        <taxon>Apiaceae</taxon>
        <taxon>Apioideae</taxon>
        <taxon>apioid superclade</taxon>
        <taxon>Tordylieae</taxon>
        <taxon>Tordyliinae</taxon>
        <taxon>Heracleum</taxon>
    </lineage>
</organism>
<feature type="domain" description="Helicase ATP-binding" evidence="7">
    <location>
        <begin position="374"/>
        <end position="553"/>
    </location>
</feature>
<evidence type="ECO:0000256" key="2">
    <source>
        <dbReference type="ARBA" id="ARBA00022741"/>
    </source>
</evidence>
<dbReference type="SUPFAM" id="SSF52540">
    <property type="entry name" value="P-loop containing nucleoside triphosphate hydrolases"/>
    <property type="match status" value="2"/>
</dbReference>
<dbReference type="CDD" id="cd18793">
    <property type="entry name" value="SF2_C_SNF"/>
    <property type="match status" value="1"/>
</dbReference>
<dbReference type="GO" id="GO:0080188">
    <property type="term" value="P:gene silencing by siRNA-directed DNA methylation"/>
    <property type="evidence" value="ECO:0007669"/>
    <property type="project" value="InterPro"/>
</dbReference>
<keyword evidence="10" id="KW-1185">Reference proteome</keyword>
<dbReference type="SMART" id="SM00490">
    <property type="entry name" value="HELICc"/>
    <property type="match status" value="1"/>
</dbReference>
<feature type="domain" description="Helicase C-terminal" evidence="8">
    <location>
        <begin position="710"/>
        <end position="878"/>
    </location>
</feature>
<dbReference type="PANTHER" id="PTHR45821">
    <property type="entry name" value="SNF2 DOMAIN-CONTAINING PROTEIN CLASSY 2-RELATED"/>
    <property type="match status" value="1"/>
</dbReference>
<dbReference type="InterPro" id="IPR014001">
    <property type="entry name" value="Helicase_ATP-bd"/>
</dbReference>
<evidence type="ECO:0000313" key="9">
    <source>
        <dbReference type="EMBL" id="KAK1402692.1"/>
    </source>
</evidence>
<evidence type="ECO:0000256" key="6">
    <source>
        <dbReference type="ARBA" id="ARBA00023242"/>
    </source>
</evidence>
<keyword evidence="4 9" id="KW-0347">Helicase</keyword>
<dbReference type="Pfam" id="PF00271">
    <property type="entry name" value="Helicase_C"/>
    <property type="match status" value="1"/>
</dbReference>
<dbReference type="InterPro" id="IPR049730">
    <property type="entry name" value="SNF2/RAD54-like_C"/>
</dbReference>
<dbReference type="InterPro" id="IPR027417">
    <property type="entry name" value="P-loop_NTPase"/>
</dbReference>
<dbReference type="EMBL" id="JAUIZM010000001">
    <property type="protein sequence ID" value="KAK1402692.1"/>
    <property type="molecule type" value="Genomic_DNA"/>
</dbReference>